<dbReference type="InterPro" id="IPR013096">
    <property type="entry name" value="Cupin_2"/>
</dbReference>
<protein>
    <recommendedName>
        <fullName evidence="1">Cupin type-2 domain-containing protein</fullName>
    </recommendedName>
</protein>
<dbReference type="InterPro" id="IPR053146">
    <property type="entry name" value="QDO-like"/>
</dbReference>
<dbReference type="OrthoDB" id="4124983at2759"/>
<evidence type="ECO:0000313" key="2">
    <source>
        <dbReference type="EMBL" id="RDL37441.1"/>
    </source>
</evidence>
<comment type="caution">
    <text evidence="2">The sequence shown here is derived from an EMBL/GenBank/DDBJ whole genome shotgun (WGS) entry which is preliminary data.</text>
</comment>
<dbReference type="GeneID" id="43597723"/>
<dbReference type="Proteomes" id="UP000254866">
    <property type="component" value="Unassembled WGS sequence"/>
</dbReference>
<reference evidence="2 3" key="1">
    <citation type="journal article" date="2018" name="IMA Fungus">
        <title>IMA Genome-F 9: Draft genome sequence of Annulohypoxylon stygium, Aspergillus mulundensis, Berkeleyomyces basicola (syn. Thielaviopsis basicola), Ceratocystis smalleyi, two Cercospora beticola strains, Coleophoma cylindrospora, Fusarium fracticaudum, Phialophora cf. hyalina, and Morchella septimelata.</title>
        <authorList>
            <person name="Wingfield B.D."/>
            <person name="Bills G.F."/>
            <person name="Dong Y."/>
            <person name="Huang W."/>
            <person name="Nel W.J."/>
            <person name="Swalarsk-Parry B.S."/>
            <person name="Vaghefi N."/>
            <person name="Wilken P.M."/>
            <person name="An Z."/>
            <person name="de Beer Z.W."/>
            <person name="De Vos L."/>
            <person name="Chen L."/>
            <person name="Duong T.A."/>
            <person name="Gao Y."/>
            <person name="Hammerbacher A."/>
            <person name="Kikkert J.R."/>
            <person name="Li Y."/>
            <person name="Li H."/>
            <person name="Li K."/>
            <person name="Li Q."/>
            <person name="Liu X."/>
            <person name="Ma X."/>
            <person name="Naidoo K."/>
            <person name="Pethybridge S.J."/>
            <person name="Sun J."/>
            <person name="Steenkamp E.T."/>
            <person name="van der Nest M.A."/>
            <person name="van Wyk S."/>
            <person name="Wingfield M.J."/>
            <person name="Xiong C."/>
            <person name="Yue Q."/>
            <person name="Zhang X."/>
        </authorList>
    </citation>
    <scope>NUCLEOTIDE SEQUENCE [LARGE SCALE GENOMIC DNA]</scope>
    <source>
        <strain evidence="2 3">BP 5553</strain>
    </source>
</reference>
<dbReference type="PANTHER" id="PTHR36440">
    <property type="entry name" value="PUTATIVE (AFU_ORTHOLOGUE AFUA_8G07350)-RELATED"/>
    <property type="match status" value="1"/>
</dbReference>
<dbReference type="AlphaFoldDB" id="A0A370TPI5"/>
<gene>
    <name evidence="2" type="ORF">BP5553_04874</name>
</gene>
<feature type="domain" description="Cupin type-2" evidence="1">
    <location>
        <begin position="39"/>
        <end position="107"/>
    </location>
</feature>
<name>A0A370TPI5_9HELO</name>
<dbReference type="RefSeq" id="XP_031870097.1">
    <property type="nucleotide sequence ID" value="XM_032013497.1"/>
</dbReference>
<accession>A0A370TPI5</accession>
<dbReference type="STRING" id="2656787.A0A370TPI5"/>
<evidence type="ECO:0000313" key="3">
    <source>
        <dbReference type="Proteomes" id="UP000254866"/>
    </source>
</evidence>
<keyword evidence="3" id="KW-1185">Reference proteome</keyword>
<organism evidence="2 3">
    <name type="scientific">Venustampulla echinocandica</name>
    <dbReference type="NCBI Taxonomy" id="2656787"/>
    <lineage>
        <taxon>Eukaryota</taxon>
        <taxon>Fungi</taxon>
        <taxon>Dikarya</taxon>
        <taxon>Ascomycota</taxon>
        <taxon>Pezizomycotina</taxon>
        <taxon>Leotiomycetes</taxon>
        <taxon>Helotiales</taxon>
        <taxon>Pleuroascaceae</taxon>
        <taxon>Venustampulla</taxon>
    </lineage>
</organism>
<dbReference type="Pfam" id="PF07883">
    <property type="entry name" value="Cupin_2"/>
    <property type="match status" value="1"/>
</dbReference>
<dbReference type="InterPro" id="IPR011051">
    <property type="entry name" value="RmlC_Cupin_sf"/>
</dbReference>
<dbReference type="SUPFAM" id="SSF51182">
    <property type="entry name" value="RmlC-like cupins"/>
    <property type="match status" value="1"/>
</dbReference>
<dbReference type="InterPro" id="IPR014710">
    <property type="entry name" value="RmlC-like_jellyroll"/>
</dbReference>
<proteinExistence type="predicted"/>
<dbReference type="EMBL" id="NPIC01000003">
    <property type="protein sequence ID" value="RDL37441.1"/>
    <property type="molecule type" value="Genomic_DNA"/>
</dbReference>
<dbReference type="PANTHER" id="PTHR36440:SF1">
    <property type="entry name" value="PUTATIVE (AFU_ORTHOLOGUE AFUA_8G07350)-RELATED"/>
    <property type="match status" value="1"/>
</dbReference>
<evidence type="ECO:0000259" key="1">
    <source>
        <dbReference type="Pfam" id="PF07883"/>
    </source>
</evidence>
<dbReference type="Gene3D" id="2.60.120.10">
    <property type="entry name" value="Jelly Rolls"/>
    <property type="match status" value="1"/>
</dbReference>
<sequence>MPDVALIPSGTGEIIDLGAMQIRVLEDGSKTDNRFGSILLTIPPKTDGPPLHWHRMHDETFFITKGRVRFVTDKGNHDTKAGDYVVVPIKAIHSFSNPFDEPAEFFNTFTPAFYVDYLRLLAQGIAQKGKLDEEQHRAIMLQFATFAPGDDGYLE</sequence>